<proteinExistence type="predicted"/>
<dbReference type="RefSeq" id="WP_250595332.1">
    <property type="nucleotide sequence ID" value="NZ_JAKRVY010000002.1"/>
</dbReference>
<evidence type="ECO:0000313" key="1">
    <source>
        <dbReference type="EMBL" id="MCL9813127.1"/>
    </source>
</evidence>
<gene>
    <name evidence="1" type="ORF">AArcSt11_05605</name>
</gene>
<dbReference type="Proteomes" id="UP001202674">
    <property type="component" value="Unassembled WGS sequence"/>
</dbReference>
<reference evidence="1 2" key="1">
    <citation type="journal article" date="2022" name="Syst. Appl. Microbiol.">
        <title>Natronocalculus amylovorans gen. nov., sp. nov., and Natranaeroarchaeum aerophilus sp. nov., dominant culturable amylolytic natronoarchaea from hypersaline soda lakes in southwestern Siberia.</title>
        <authorList>
            <person name="Sorokin D.Y."/>
            <person name="Elcheninov A.G."/>
            <person name="Khizhniak T.V."/>
            <person name="Koenen M."/>
            <person name="Bale N.J."/>
            <person name="Damste J.S.S."/>
            <person name="Kublanov I.V."/>
        </authorList>
    </citation>
    <scope>NUCLEOTIDE SEQUENCE [LARGE SCALE GENOMIC DNA]</scope>
    <source>
        <strain evidence="1 2">AArc-St1-1</strain>
    </source>
</reference>
<protein>
    <recommendedName>
        <fullName evidence="3">Proteasome protein</fullName>
    </recommendedName>
</protein>
<dbReference type="EMBL" id="JAKRVY010000002">
    <property type="protein sequence ID" value="MCL9813127.1"/>
    <property type="molecule type" value="Genomic_DNA"/>
</dbReference>
<sequence>MSRDRPVFVTEGLVDALLEYAAQEDPESLSMALSITPAGDLEGADDLDPDTPVFTDLYVPQQDRSVNAVFGMDFTIPPRQTQGRFLSHPDGTADVTREDDLHEVILVAVPPWERDDVRAFNRSGKQLSLDVLDAVPPADPFEDDYSR</sequence>
<dbReference type="AlphaFoldDB" id="A0AAE3FP72"/>
<accession>A0AAE3FP72</accession>
<organism evidence="1 2">
    <name type="scientific">Natranaeroarchaeum aerophilus</name>
    <dbReference type="NCBI Taxonomy" id="2917711"/>
    <lineage>
        <taxon>Archaea</taxon>
        <taxon>Methanobacteriati</taxon>
        <taxon>Methanobacteriota</taxon>
        <taxon>Stenosarchaea group</taxon>
        <taxon>Halobacteria</taxon>
        <taxon>Halobacteriales</taxon>
        <taxon>Natronoarchaeaceae</taxon>
        <taxon>Natranaeroarchaeum</taxon>
    </lineage>
</organism>
<dbReference type="Pfam" id="PF26422">
    <property type="entry name" value="Halo_JAB_MPN"/>
    <property type="match status" value="1"/>
</dbReference>
<evidence type="ECO:0000313" key="2">
    <source>
        <dbReference type="Proteomes" id="UP001202674"/>
    </source>
</evidence>
<dbReference type="InterPro" id="IPR058877">
    <property type="entry name" value="JAB/MPN_dom-containing"/>
</dbReference>
<comment type="caution">
    <text evidence="1">The sequence shown here is derived from an EMBL/GenBank/DDBJ whole genome shotgun (WGS) entry which is preliminary data.</text>
</comment>
<evidence type="ECO:0008006" key="3">
    <source>
        <dbReference type="Google" id="ProtNLM"/>
    </source>
</evidence>
<keyword evidence="2" id="KW-1185">Reference proteome</keyword>
<name>A0AAE3FP72_9EURY</name>